<name>A0A0J0XMB0_9TREE</name>
<feature type="domain" description="Ubiquitin-like" evidence="1">
    <location>
        <begin position="23"/>
        <end position="87"/>
    </location>
</feature>
<accession>A0A0J0XMB0</accession>
<dbReference type="OrthoDB" id="1043111at2759"/>
<dbReference type="InterPro" id="IPR039540">
    <property type="entry name" value="UBL3-like_ubiquitin_dom"/>
</dbReference>
<dbReference type="PROSITE" id="PS50053">
    <property type="entry name" value="UBIQUITIN_2"/>
    <property type="match status" value="1"/>
</dbReference>
<reference evidence="2 3" key="1">
    <citation type="submission" date="2015-03" db="EMBL/GenBank/DDBJ databases">
        <title>Genomics and transcriptomics of the oil-accumulating basidiomycete yeast T. oleaginosus allow insights into substrate utilization and the diverse evolutionary trajectories of mating systems in fungi.</title>
        <authorList>
            <consortium name="DOE Joint Genome Institute"/>
            <person name="Kourist R."/>
            <person name="Kracht O."/>
            <person name="Bracharz F."/>
            <person name="Lipzen A."/>
            <person name="Nolan M."/>
            <person name="Ohm R."/>
            <person name="Grigoriev I."/>
            <person name="Sun S."/>
            <person name="Heitman J."/>
            <person name="Bruck T."/>
            <person name="Nowrousian M."/>
        </authorList>
    </citation>
    <scope>NUCLEOTIDE SEQUENCE [LARGE SCALE GENOMIC DNA]</scope>
    <source>
        <strain evidence="2 3">IBC0246</strain>
    </source>
</reference>
<dbReference type="PANTHER" id="PTHR13169:SF0">
    <property type="entry name" value="UBIQUITIN-LIKE PROTEIN 3"/>
    <property type="match status" value="1"/>
</dbReference>
<protein>
    <submittedName>
        <fullName evidence="2">Ubiquitin-like protein</fullName>
    </submittedName>
</protein>
<dbReference type="Gene3D" id="3.10.20.90">
    <property type="entry name" value="Phosphatidylinositol 3-kinase Catalytic Subunit, Chain A, domain 1"/>
    <property type="match status" value="1"/>
</dbReference>
<evidence type="ECO:0000313" key="3">
    <source>
        <dbReference type="Proteomes" id="UP000053611"/>
    </source>
</evidence>
<organism evidence="2 3">
    <name type="scientific">Cutaneotrichosporon oleaginosum</name>
    <dbReference type="NCBI Taxonomy" id="879819"/>
    <lineage>
        <taxon>Eukaryota</taxon>
        <taxon>Fungi</taxon>
        <taxon>Dikarya</taxon>
        <taxon>Basidiomycota</taxon>
        <taxon>Agaricomycotina</taxon>
        <taxon>Tremellomycetes</taxon>
        <taxon>Trichosporonales</taxon>
        <taxon>Trichosporonaceae</taxon>
        <taxon>Cutaneotrichosporon</taxon>
    </lineage>
</organism>
<dbReference type="AlphaFoldDB" id="A0A0J0XMB0"/>
<dbReference type="Proteomes" id="UP000053611">
    <property type="component" value="Unassembled WGS sequence"/>
</dbReference>
<keyword evidence="3" id="KW-1185">Reference proteome</keyword>
<dbReference type="InterPro" id="IPR000626">
    <property type="entry name" value="Ubiquitin-like_dom"/>
</dbReference>
<dbReference type="PANTHER" id="PTHR13169">
    <property type="entry name" value="UBIQUITIN-LIKE PROTEIN 3 HCG-1 PROTEIN"/>
    <property type="match status" value="1"/>
</dbReference>
<dbReference type="InterPro" id="IPR029071">
    <property type="entry name" value="Ubiquitin-like_domsf"/>
</dbReference>
<dbReference type="Pfam" id="PF13881">
    <property type="entry name" value="Rad60-SLD_2"/>
    <property type="match status" value="1"/>
</dbReference>
<dbReference type="GeneID" id="28988166"/>
<dbReference type="RefSeq" id="XP_018278713.1">
    <property type="nucleotide sequence ID" value="XM_018427563.1"/>
</dbReference>
<gene>
    <name evidence="2" type="ORF">CC85DRAFT_98205</name>
</gene>
<evidence type="ECO:0000313" key="2">
    <source>
        <dbReference type="EMBL" id="KLT42222.1"/>
    </source>
</evidence>
<sequence length="123" mass="13380">MTTPMSQTAASPATMPDATTPKVHLRVLIISGQYHVYSFEPETTVGRVKELIWSMWPSEWTAPAQPTAPSRLKVLYSGRVLADDSTLLSNSLPVSASNENPTVVHLSVRSFSINEAEGTNLNP</sequence>
<evidence type="ECO:0000259" key="1">
    <source>
        <dbReference type="PROSITE" id="PS50053"/>
    </source>
</evidence>
<proteinExistence type="predicted"/>
<dbReference type="EMBL" id="KQ087208">
    <property type="protein sequence ID" value="KLT42222.1"/>
    <property type="molecule type" value="Genomic_DNA"/>
</dbReference>
<dbReference type="InterPro" id="IPR040015">
    <property type="entry name" value="UBL3-like"/>
</dbReference>
<dbReference type="SUPFAM" id="SSF54236">
    <property type="entry name" value="Ubiquitin-like"/>
    <property type="match status" value="1"/>
</dbReference>
<dbReference type="STRING" id="879819.A0A0J0XMB0"/>